<dbReference type="RefSeq" id="XP_060332294.1">
    <property type="nucleotide sequence ID" value="XM_060481417.1"/>
</dbReference>
<comment type="caution">
    <text evidence="1">The sequence shown here is derived from an EMBL/GenBank/DDBJ whole genome shotgun (WGS) entry which is preliminary data.</text>
</comment>
<dbReference type="EMBL" id="JAUEPS010000013">
    <property type="protein sequence ID" value="KAK0460168.1"/>
    <property type="molecule type" value="Genomic_DNA"/>
</dbReference>
<reference evidence="1" key="1">
    <citation type="submission" date="2023-06" db="EMBL/GenBank/DDBJ databases">
        <authorList>
            <consortium name="Lawrence Berkeley National Laboratory"/>
            <person name="Ahrendt S."/>
            <person name="Sahu N."/>
            <person name="Indic B."/>
            <person name="Wong-Bajracharya J."/>
            <person name="Merenyi Z."/>
            <person name="Ke H.-M."/>
            <person name="Monk M."/>
            <person name="Kocsube S."/>
            <person name="Drula E."/>
            <person name="Lipzen A."/>
            <person name="Balint B."/>
            <person name="Henrissat B."/>
            <person name="Andreopoulos B."/>
            <person name="Martin F.M."/>
            <person name="Harder C.B."/>
            <person name="Rigling D."/>
            <person name="Ford K.L."/>
            <person name="Foster G.D."/>
            <person name="Pangilinan J."/>
            <person name="Papanicolaou A."/>
            <person name="Barry K."/>
            <person name="LaButti K."/>
            <person name="Viragh M."/>
            <person name="Koriabine M."/>
            <person name="Yan M."/>
            <person name="Riley R."/>
            <person name="Champramary S."/>
            <person name="Plett K.L."/>
            <person name="Tsai I.J."/>
            <person name="Slot J."/>
            <person name="Sipos G."/>
            <person name="Plett J."/>
            <person name="Nagy L.G."/>
            <person name="Grigoriev I.V."/>
        </authorList>
    </citation>
    <scope>NUCLEOTIDE SEQUENCE</scope>
    <source>
        <strain evidence="1">CCBAS 213</strain>
    </source>
</reference>
<protein>
    <submittedName>
        <fullName evidence="1">Uncharacterized protein</fullName>
    </submittedName>
</protein>
<gene>
    <name evidence="1" type="ORF">EV420DRAFT_254207</name>
</gene>
<dbReference type="Proteomes" id="UP001175211">
    <property type="component" value="Unassembled WGS sequence"/>
</dbReference>
<sequence>MVSPSPFHFLPVAHNLDMLKFHEAVSLLEVLRSKTLSIGHGQRHSSYDLYKFALTPPIKLPGVAFDNLHIINPHEQTFSDPYFERLLYLVSGRIKTAVWFTAVSLISHKGRIWSPGLRFYNVTVLSLFQVDCTEAQYYGIIDSFPNLQGLAVSEMSIPNYLERVGEIANLSGQNTPEEIKESQTGPALQFLAVDLNISVTVSYCLCSLVDSLLLELVL</sequence>
<organism evidence="1 2">
    <name type="scientific">Armillaria tabescens</name>
    <name type="common">Ringless honey mushroom</name>
    <name type="synonym">Agaricus tabescens</name>
    <dbReference type="NCBI Taxonomy" id="1929756"/>
    <lineage>
        <taxon>Eukaryota</taxon>
        <taxon>Fungi</taxon>
        <taxon>Dikarya</taxon>
        <taxon>Basidiomycota</taxon>
        <taxon>Agaricomycotina</taxon>
        <taxon>Agaricomycetes</taxon>
        <taxon>Agaricomycetidae</taxon>
        <taxon>Agaricales</taxon>
        <taxon>Marasmiineae</taxon>
        <taxon>Physalacriaceae</taxon>
        <taxon>Desarmillaria</taxon>
    </lineage>
</organism>
<name>A0AA39KIX2_ARMTA</name>
<accession>A0AA39KIX2</accession>
<proteinExistence type="predicted"/>
<evidence type="ECO:0000313" key="1">
    <source>
        <dbReference type="EMBL" id="KAK0460168.1"/>
    </source>
</evidence>
<evidence type="ECO:0000313" key="2">
    <source>
        <dbReference type="Proteomes" id="UP001175211"/>
    </source>
</evidence>
<dbReference type="GeneID" id="85364965"/>
<keyword evidence="2" id="KW-1185">Reference proteome</keyword>
<dbReference type="AlphaFoldDB" id="A0AA39KIX2"/>